<protein>
    <submittedName>
        <fullName evidence="3">Uncharacterized protein</fullName>
    </submittedName>
</protein>
<keyword evidence="2" id="KW-1133">Transmembrane helix</keyword>
<proteinExistence type="predicted"/>
<name>A0A6B3LAU9_9BACT</name>
<dbReference type="KEGG" id="soa:G3M56_003215"/>
<dbReference type="EMBL" id="CP066776">
    <property type="protein sequence ID" value="QQL45613.1"/>
    <property type="molecule type" value="Genomic_DNA"/>
</dbReference>
<organism evidence="3 4">
    <name type="scientific">Sulfuriroseicoccus oceanibius</name>
    <dbReference type="NCBI Taxonomy" id="2707525"/>
    <lineage>
        <taxon>Bacteria</taxon>
        <taxon>Pseudomonadati</taxon>
        <taxon>Verrucomicrobiota</taxon>
        <taxon>Verrucomicrobiia</taxon>
        <taxon>Verrucomicrobiales</taxon>
        <taxon>Verrucomicrobiaceae</taxon>
        <taxon>Sulfuriroseicoccus</taxon>
    </lineage>
</organism>
<dbReference type="RefSeq" id="WP_164363248.1">
    <property type="nucleotide sequence ID" value="NZ_CP066776.1"/>
</dbReference>
<feature type="transmembrane region" description="Helical" evidence="2">
    <location>
        <begin position="40"/>
        <end position="63"/>
    </location>
</feature>
<dbReference type="AlphaFoldDB" id="A0A6B3LAU9"/>
<evidence type="ECO:0000256" key="2">
    <source>
        <dbReference type="SAM" id="Phobius"/>
    </source>
</evidence>
<keyword evidence="2" id="KW-0472">Membrane</keyword>
<dbReference type="Proteomes" id="UP000475117">
    <property type="component" value="Chromosome"/>
</dbReference>
<evidence type="ECO:0000256" key="1">
    <source>
        <dbReference type="SAM" id="MobiDB-lite"/>
    </source>
</evidence>
<gene>
    <name evidence="3" type="ORF">G3M56_003215</name>
</gene>
<evidence type="ECO:0000313" key="3">
    <source>
        <dbReference type="EMBL" id="QQL45613.1"/>
    </source>
</evidence>
<sequence>MPNVLRSSEFLMPMVICLLASGLVLWFYRTRNPVKKFRPAWGELVFWGLMLAAISTVVSFFVFKTITEGQQGIESLKKQAEGFVPGGRGGADEAGSGAAADSVFEQSLSDSSERRQSRPAPPPSGD</sequence>
<keyword evidence="2" id="KW-0812">Transmembrane</keyword>
<evidence type="ECO:0000313" key="4">
    <source>
        <dbReference type="Proteomes" id="UP000475117"/>
    </source>
</evidence>
<keyword evidence="4" id="KW-1185">Reference proteome</keyword>
<feature type="region of interest" description="Disordered" evidence="1">
    <location>
        <begin position="84"/>
        <end position="126"/>
    </location>
</feature>
<reference evidence="3 4" key="1">
    <citation type="submission" date="2020-12" db="EMBL/GenBank/DDBJ databases">
        <title>Sulforoseuscoccus oceanibium gen. nov., sp. nov., a representative of the phylum Verrucomicrobia with special cytoplasmic membrane, and proposal of Sulforoseuscoccusaceae fam. nov.</title>
        <authorList>
            <person name="Xi F."/>
        </authorList>
    </citation>
    <scope>NUCLEOTIDE SEQUENCE [LARGE SCALE GENOMIC DNA]</scope>
    <source>
        <strain evidence="3 4">T37</strain>
    </source>
</reference>
<feature type="transmembrane region" description="Helical" evidence="2">
    <location>
        <begin position="12"/>
        <end position="28"/>
    </location>
</feature>
<accession>A0A6B3LAU9</accession>